<dbReference type="PANTHER" id="PTHR11661">
    <property type="entry name" value="60S RIBOSOMAL PROTEIN L12"/>
    <property type="match status" value="1"/>
</dbReference>
<dbReference type="GO" id="GO:0006412">
    <property type="term" value="P:translation"/>
    <property type="evidence" value="ECO:0007669"/>
    <property type="project" value="UniProtKB-UniRule"/>
</dbReference>
<protein>
    <recommendedName>
        <fullName evidence="5">Large ribosomal subunit protein uL11</fullName>
    </recommendedName>
</protein>
<keyword evidence="5 7" id="KW-0694">RNA-binding</keyword>
<dbReference type="NCBIfam" id="TIGR01632">
    <property type="entry name" value="L11_bact"/>
    <property type="match status" value="1"/>
</dbReference>
<dbReference type="Pfam" id="PF03946">
    <property type="entry name" value="Ribosomal_L11_N"/>
    <property type="match status" value="1"/>
</dbReference>
<dbReference type="InterPro" id="IPR006519">
    <property type="entry name" value="Ribosomal_uL11_bac-typ"/>
</dbReference>
<evidence type="ECO:0000256" key="4">
    <source>
        <dbReference type="ARBA" id="ARBA00023274"/>
    </source>
</evidence>
<evidence type="ECO:0000256" key="5">
    <source>
        <dbReference type="HAMAP-Rule" id="MF_00736"/>
    </source>
</evidence>
<evidence type="ECO:0000256" key="2">
    <source>
        <dbReference type="ARBA" id="ARBA00022481"/>
    </source>
</evidence>
<dbReference type="KEGG" id="ptc:phytr_12390"/>
<keyword evidence="4 5" id="KW-0687">Ribonucleoprotein</keyword>
<comment type="function">
    <text evidence="5 7">Forms part of the ribosomal stalk which helps the ribosome interact with GTP-bound translation factors.</text>
</comment>
<reference evidence="10 11" key="1">
    <citation type="submission" date="2018-03" db="EMBL/GenBank/DDBJ databases">
        <title>A gene transfer event suggests a long-term partnership between eustigmatophyte algae and a novel lineage of endosymbiotic bacteria.</title>
        <authorList>
            <person name="Yurchenko T."/>
            <person name="Sevcikova T."/>
            <person name="Pribyl P."/>
            <person name="El Karkouri K."/>
            <person name="Klimes V."/>
            <person name="Amaral R."/>
            <person name="Zbrankova V."/>
            <person name="Kim E."/>
            <person name="Raoult D."/>
            <person name="Santos L.M.A."/>
            <person name="Elias M."/>
        </authorList>
    </citation>
    <scope>NUCLEOTIDE SEQUENCE [LARGE SCALE GENOMIC DNA]</scope>
    <source>
        <strain evidence="10">CCALA 838</strain>
    </source>
</reference>
<evidence type="ECO:0000313" key="11">
    <source>
        <dbReference type="Proteomes" id="UP000241762"/>
    </source>
</evidence>
<dbReference type="Gene3D" id="1.10.10.250">
    <property type="entry name" value="Ribosomal protein L11, C-terminal domain"/>
    <property type="match status" value="1"/>
</dbReference>
<keyword evidence="11" id="KW-1185">Reference proteome</keyword>
<dbReference type="EMBL" id="CP027845">
    <property type="protein sequence ID" value="AVP88164.1"/>
    <property type="molecule type" value="Genomic_DNA"/>
</dbReference>
<comment type="subunit">
    <text evidence="5">Part of the ribosomal stalk of the 50S ribosomal subunit. Interacts with L10 and the large rRNA to form the base of the stalk. L10 forms an elongated spine to which L12 dimers bind in a sequential fashion forming a multimeric L10(L12)X complex.</text>
</comment>
<evidence type="ECO:0000313" key="10">
    <source>
        <dbReference type="EMBL" id="AVP88164.1"/>
    </source>
</evidence>
<dbReference type="GO" id="GO:0070180">
    <property type="term" value="F:large ribosomal subunit rRNA binding"/>
    <property type="evidence" value="ECO:0007669"/>
    <property type="project" value="UniProtKB-UniRule"/>
</dbReference>
<dbReference type="AlphaFoldDB" id="A0A2P1PA59"/>
<evidence type="ECO:0000259" key="9">
    <source>
        <dbReference type="Pfam" id="PF03946"/>
    </source>
</evidence>
<organism evidence="10 11">
    <name type="scientific">Candidatus Phycorickettsia trachydisci</name>
    <dbReference type="NCBI Taxonomy" id="2115978"/>
    <lineage>
        <taxon>Bacteria</taxon>
        <taxon>Pseudomonadati</taxon>
        <taxon>Pseudomonadota</taxon>
        <taxon>Alphaproteobacteria</taxon>
        <taxon>Rickettsiales</taxon>
        <taxon>Rickettsiaceae</taxon>
        <taxon>Candidatus Phycorickettsia</taxon>
    </lineage>
</organism>
<dbReference type="Gene3D" id="3.30.1550.10">
    <property type="entry name" value="Ribosomal protein L11/L12, N-terminal domain"/>
    <property type="match status" value="1"/>
</dbReference>
<dbReference type="InterPro" id="IPR020783">
    <property type="entry name" value="Ribosomal_uL11_C"/>
</dbReference>
<keyword evidence="2 5" id="KW-0488">Methylation</keyword>
<dbReference type="GO" id="GO:0003735">
    <property type="term" value="F:structural constituent of ribosome"/>
    <property type="evidence" value="ECO:0007669"/>
    <property type="project" value="InterPro"/>
</dbReference>
<dbReference type="SUPFAM" id="SSF54747">
    <property type="entry name" value="Ribosomal L11/L12e N-terminal domain"/>
    <property type="match status" value="1"/>
</dbReference>
<evidence type="ECO:0000256" key="7">
    <source>
        <dbReference type="RuleBase" id="RU003979"/>
    </source>
</evidence>
<dbReference type="RefSeq" id="WP_106874977.1">
    <property type="nucleotide sequence ID" value="NZ_CP027845.1"/>
</dbReference>
<dbReference type="GO" id="GO:0022625">
    <property type="term" value="C:cytosolic large ribosomal subunit"/>
    <property type="evidence" value="ECO:0007669"/>
    <property type="project" value="TreeGrafter"/>
</dbReference>
<gene>
    <name evidence="5" type="primary">rplK</name>
    <name evidence="10" type="ORF">phytr_12390</name>
</gene>
<sequence>MSKNLARNFTKVKLFVEPGKANPAPPIGTTLGPRGINIMNFCKQFNEESKKLPFPEGLKVAVSIRIFDDKSFDFTIGTPPASDLIKKHCNISKGSSATKKDAHIGEISVDTCKEIAKIKLADLNTDDIDQATKTIMGSAESMGLRIVK</sequence>
<name>A0A2P1PA59_9RICK</name>
<proteinExistence type="inferred from homology"/>
<dbReference type="InterPro" id="IPR000911">
    <property type="entry name" value="Ribosomal_uL11"/>
</dbReference>
<dbReference type="CDD" id="cd00349">
    <property type="entry name" value="Ribosomal_L11"/>
    <property type="match status" value="1"/>
</dbReference>
<dbReference type="HAMAP" id="MF_00736">
    <property type="entry name" value="Ribosomal_uL11"/>
    <property type="match status" value="1"/>
</dbReference>
<evidence type="ECO:0000256" key="6">
    <source>
        <dbReference type="RuleBase" id="RU003978"/>
    </source>
</evidence>
<dbReference type="InterPro" id="IPR036796">
    <property type="entry name" value="Ribosomal_uL11_N_sf"/>
</dbReference>
<dbReference type="InterPro" id="IPR020784">
    <property type="entry name" value="Ribosomal_uL11_N"/>
</dbReference>
<feature type="domain" description="Large ribosomal subunit protein uL11 N-terminal" evidence="9">
    <location>
        <begin position="12"/>
        <end position="72"/>
    </location>
</feature>
<dbReference type="OrthoDB" id="9802408at2"/>
<dbReference type="Proteomes" id="UP000241762">
    <property type="component" value="Chromosome"/>
</dbReference>
<comment type="similarity">
    <text evidence="1 5 6">Belongs to the universal ribosomal protein uL11 family.</text>
</comment>
<keyword evidence="3 5" id="KW-0689">Ribosomal protein</keyword>
<evidence type="ECO:0000256" key="1">
    <source>
        <dbReference type="ARBA" id="ARBA00010537"/>
    </source>
</evidence>
<comment type="PTM">
    <text evidence="5 7">One or more lysine residues are methylated.</text>
</comment>
<dbReference type="InterPro" id="IPR036769">
    <property type="entry name" value="Ribosomal_uL11_C_sf"/>
</dbReference>
<keyword evidence="5 7" id="KW-0699">rRNA-binding</keyword>
<evidence type="ECO:0000256" key="3">
    <source>
        <dbReference type="ARBA" id="ARBA00022980"/>
    </source>
</evidence>
<evidence type="ECO:0000259" key="8">
    <source>
        <dbReference type="Pfam" id="PF00298"/>
    </source>
</evidence>
<dbReference type="Pfam" id="PF00298">
    <property type="entry name" value="Ribosomal_L11"/>
    <property type="match status" value="1"/>
</dbReference>
<dbReference type="SUPFAM" id="SSF46906">
    <property type="entry name" value="Ribosomal protein L11, C-terminal domain"/>
    <property type="match status" value="1"/>
</dbReference>
<feature type="domain" description="Large ribosomal subunit protein uL11 C-terminal" evidence="8">
    <location>
        <begin position="78"/>
        <end position="146"/>
    </location>
</feature>
<accession>A0A2P1PA59</accession>
<dbReference type="PANTHER" id="PTHR11661:SF1">
    <property type="entry name" value="LARGE RIBOSOMAL SUBUNIT PROTEIN UL11M"/>
    <property type="match status" value="1"/>
</dbReference>
<dbReference type="SMART" id="SM00649">
    <property type="entry name" value="RL11"/>
    <property type="match status" value="1"/>
</dbReference>